<organism evidence="1 2">
    <name type="scientific">Crotalaria pallida</name>
    <name type="common">Smooth rattlebox</name>
    <name type="synonym">Crotalaria striata</name>
    <dbReference type="NCBI Taxonomy" id="3830"/>
    <lineage>
        <taxon>Eukaryota</taxon>
        <taxon>Viridiplantae</taxon>
        <taxon>Streptophyta</taxon>
        <taxon>Embryophyta</taxon>
        <taxon>Tracheophyta</taxon>
        <taxon>Spermatophyta</taxon>
        <taxon>Magnoliopsida</taxon>
        <taxon>eudicotyledons</taxon>
        <taxon>Gunneridae</taxon>
        <taxon>Pentapetalae</taxon>
        <taxon>rosids</taxon>
        <taxon>fabids</taxon>
        <taxon>Fabales</taxon>
        <taxon>Fabaceae</taxon>
        <taxon>Papilionoideae</taxon>
        <taxon>50 kb inversion clade</taxon>
        <taxon>genistoids sensu lato</taxon>
        <taxon>core genistoids</taxon>
        <taxon>Crotalarieae</taxon>
        <taxon>Crotalaria</taxon>
    </lineage>
</organism>
<gene>
    <name evidence="1" type="ORF">RIF29_11630</name>
</gene>
<dbReference type="AlphaFoldDB" id="A0AAN9IMB3"/>
<reference evidence="1 2" key="1">
    <citation type="submission" date="2024-01" db="EMBL/GenBank/DDBJ databases">
        <title>The genomes of 5 underutilized Papilionoideae crops provide insights into root nodulation and disease resistanc.</title>
        <authorList>
            <person name="Yuan L."/>
        </authorList>
    </citation>
    <scope>NUCLEOTIDE SEQUENCE [LARGE SCALE GENOMIC DNA]</scope>
    <source>
        <strain evidence="1">ZHUSHIDOU_FW_LH</strain>
        <tissue evidence="1">Leaf</tissue>
    </source>
</reference>
<comment type="caution">
    <text evidence="1">The sequence shown here is derived from an EMBL/GenBank/DDBJ whole genome shotgun (WGS) entry which is preliminary data.</text>
</comment>
<name>A0AAN9IMB3_CROPI</name>
<evidence type="ECO:0000313" key="2">
    <source>
        <dbReference type="Proteomes" id="UP001372338"/>
    </source>
</evidence>
<dbReference type="Proteomes" id="UP001372338">
    <property type="component" value="Unassembled WGS sequence"/>
</dbReference>
<protein>
    <submittedName>
        <fullName evidence="1">Uncharacterized protein</fullName>
    </submittedName>
</protein>
<dbReference type="EMBL" id="JAYWIO010000002">
    <property type="protein sequence ID" value="KAK7282670.1"/>
    <property type="molecule type" value="Genomic_DNA"/>
</dbReference>
<proteinExistence type="predicted"/>
<sequence>MADASSSSSTHTKSATNFCSLLRSQKQQTSICIATKCSIFNIANYSLFQFNSFLSHHHMNPDFNPF</sequence>
<accession>A0AAN9IMB3</accession>
<keyword evidence="2" id="KW-1185">Reference proteome</keyword>
<evidence type="ECO:0000313" key="1">
    <source>
        <dbReference type="EMBL" id="KAK7282670.1"/>
    </source>
</evidence>